<dbReference type="Gene3D" id="2.60.120.380">
    <property type="match status" value="1"/>
</dbReference>
<evidence type="ECO:0000313" key="4">
    <source>
        <dbReference type="EMBL" id="BAY56429.1"/>
    </source>
</evidence>
<keyword evidence="5" id="KW-1185">Reference proteome</keyword>
<feature type="chain" id="PRO_5011115306" evidence="2">
    <location>
        <begin position="29"/>
        <end position="256"/>
    </location>
</feature>
<feature type="compositionally biased region" description="Low complexity" evidence="1">
    <location>
        <begin position="29"/>
        <end position="48"/>
    </location>
</feature>
<reference evidence="4 5" key="1">
    <citation type="submission" date="2017-06" db="EMBL/GenBank/DDBJ databases">
        <title>Genome sequencing of cyanobaciteial culture collection at National Institute for Environmental Studies (NIES).</title>
        <authorList>
            <person name="Hirose Y."/>
            <person name="Shimura Y."/>
            <person name="Fujisawa T."/>
            <person name="Nakamura Y."/>
            <person name="Kawachi M."/>
        </authorList>
    </citation>
    <scope>NUCLEOTIDE SEQUENCE [LARGE SCALE GENOMIC DNA]</scope>
    <source>
        <strain evidence="4 5">NIES-2135</strain>
    </source>
</reference>
<dbReference type="PROSITE" id="PS51257">
    <property type="entry name" value="PROKAR_LIPOPROTEIN"/>
    <property type="match status" value="1"/>
</dbReference>
<evidence type="ECO:0000256" key="2">
    <source>
        <dbReference type="SAM" id="SignalP"/>
    </source>
</evidence>
<evidence type="ECO:0000259" key="3">
    <source>
        <dbReference type="PROSITE" id="PS51781"/>
    </source>
</evidence>
<proteinExistence type="predicted"/>
<dbReference type="SMART" id="SM00287">
    <property type="entry name" value="SH3b"/>
    <property type="match status" value="1"/>
</dbReference>
<organism evidence="4 5">
    <name type="scientific">Leptolyngbya boryana NIES-2135</name>
    <dbReference type="NCBI Taxonomy" id="1973484"/>
    <lineage>
        <taxon>Bacteria</taxon>
        <taxon>Bacillati</taxon>
        <taxon>Cyanobacteriota</taxon>
        <taxon>Cyanophyceae</taxon>
        <taxon>Leptolyngbyales</taxon>
        <taxon>Leptolyngbyaceae</taxon>
        <taxon>Leptolyngbya group</taxon>
        <taxon>Leptolyngbya</taxon>
    </lineage>
</organism>
<protein>
    <submittedName>
        <fullName evidence="4">SH3 type 3 domain protein</fullName>
    </submittedName>
</protein>
<feature type="domain" description="SH3b" evidence="3">
    <location>
        <begin position="93"/>
        <end position="156"/>
    </location>
</feature>
<evidence type="ECO:0000313" key="5">
    <source>
        <dbReference type="Proteomes" id="UP000217895"/>
    </source>
</evidence>
<dbReference type="EMBL" id="AP018203">
    <property type="protein sequence ID" value="BAY56429.1"/>
    <property type="molecule type" value="Genomic_DNA"/>
</dbReference>
<name>A0A1Z4JI62_LEPBY</name>
<dbReference type="Proteomes" id="UP000217895">
    <property type="component" value="Chromosome"/>
</dbReference>
<evidence type="ECO:0000256" key="1">
    <source>
        <dbReference type="SAM" id="MobiDB-lite"/>
    </source>
</evidence>
<feature type="region of interest" description="Disordered" evidence="1">
    <location>
        <begin position="29"/>
        <end position="86"/>
    </location>
</feature>
<dbReference type="AlphaFoldDB" id="A0A1Z4JI62"/>
<dbReference type="PROSITE" id="PS51781">
    <property type="entry name" value="SH3B"/>
    <property type="match status" value="1"/>
</dbReference>
<feature type="compositionally biased region" description="Polar residues" evidence="1">
    <location>
        <begin position="52"/>
        <end position="68"/>
    </location>
</feature>
<feature type="signal peptide" evidence="2">
    <location>
        <begin position="1"/>
        <end position="28"/>
    </location>
</feature>
<accession>A0A1Z4JI62</accession>
<dbReference type="Gene3D" id="2.30.30.40">
    <property type="entry name" value="SH3 Domains"/>
    <property type="match status" value="1"/>
</dbReference>
<keyword evidence="2" id="KW-0732">Signal</keyword>
<sequence length="256" mass="27602">MPFRSSALIWFRSSTCATLLAMMAACSSAPQSSAPSASSPTAAPQSPAKPTESPTAAPQSIPQLSPESPKSDAASDAKPSGSKAARTVEKCVIRMAKVNDPESPLNVRSSPNASSQILGQLPNGTFVDVENEQDGWFKITGEKPGWIAKSRTENNCGEKVERIEFAGGQDNIEIRDRFIGTGSHTYSFNLSKGQTLTVTRDRQVFPRIVAPDGKDLVEYREDRKSWTGEVAATGDYAVIFESNFKGYEYGVSVEAR</sequence>
<dbReference type="Pfam" id="PF08239">
    <property type="entry name" value="SH3_3"/>
    <property type="match status" value="1"/>
</dbReference>
<gene>
    <name evidence="4" type="ORF">NIES2135_32620</name>
</gene>
<dbReference type="InterPro" id="IPR003646">
    <property type="entry name" value="SH3-like_bac-type"/>
</dbReference>